<reference evidence="2" key="1">
    <citation type="journal article" date="2014" name="Front. Microbiol.">
        <title>High frequency of phylogenetically diverse reductive dehalogenase-homologous genes in deep subseafloor sedimentary metagenomes.</title>
        <authorList>
            <person name="Kawai M."/>
            <person name="Futagami T."/>
            <person name="Toyoda A."/>
            <person name="Takaki Y."/>
            <person name="Nishi S."/>
            <person name="Hori S."/>
            <person name="Arai W."/>
            <person name="Tsubouchi T."/>
            <person name="Morono Y."/>
            <person name="Uchiyama I."/>
            <person name="Ito T."/>
            <person name="Fujiyama A."/>
            <person name="Inagaki F."/>
            <person name="Takami H."/>
        </authorList>
    </citation>
    <scope>NUCLEOTIDE SEQUENCE</scope>
    <source>
        <strain evidence="2">Expedition CK06-06</strain>
    </source>
</reference>
<dbReference type="Pfam" id="PF17253">
    <property type="entry name" value="DUF5320"/>
    <property type="match status" value="1"/>
</dbReference>
<evidence type="ECO:0000256" key="1">
    <source>
        <dbReference type="SAM" id="MobiDB-lite"/>
    </source>
</evidence>
<evidence type="ECO:0008006" key="3">
    <source>
        <dbReference type="Google" id="ProtNLM"/>
    </source>
</evidence>
<evidence type="ECO:0000313" key="2">
    <source>
        <dbReference type="EMBL" id="GAH61489.1"/>
    </source>
</evidence>
<sequence length="137" mass="14097">MPRGDGTGPTGMGPMTGRGAGYCAGFPSPGFMNPVGGRLGLGLGRGRGRGFSPYGYYGAGGFPNVPYAPYPAYGGTGAVPYGFPQAPGTTPGTAPFAAGPSPEQELSFLKDQSSVLKSQIDQISSRIKELEKMEKQE</sequence>
<gene>
    <name evidence="2" type="ORF">S03H2_29235</name>
</gene>
<name>X1I5Y5_9ZZZZ</name>
<dbReference type="InterPro" id="IPR035205">
    <property type="entry name" value="DUF5320"/>
</dbReference>
<feature type="region of interest" description="Disordered" evidence="1">
    <location>
        <begin position="84"/>
        <end position="104"/>
    </location>
</feature>
<comment type="caution">
    <text evidence="2">The sequence shown here is derived from an EMBL/GenBank/DDBJ whole genome shotgun (WGS) entry which is preliminary data.</text>
</comment>
<dbReference type="EMBL" id="BARU01017638">
    <property type="protein sequence ID" value="GAH61489.1"/>
    <property type="molecule type" value="Genomic_DNA"/>
</dbReference>
<proteinExistence type="predicted"/>
<accession>X1I5Y5</accession>
<dbReference type="AlphaFoldDB" id="X1I5Y5"/>
<protein>
    <recommendedName>
        <fullName evidence="3">DUF5320 domain-containing protein</fullName>
    </recommendedName>
</protein>
<organism evidence="2">
    <name type="scientific">marine sediment metagenome</name>
    <dbReference type="NCBI Taxonomy" id="412755"/>
    <lineage>
        <taxon>unclassified sequences</taxon>
        <taxon>metagenomes</taxon>
        <taxon>ecological metagenomes</taxon>
    </lineage>
</organism>
<feature type="compositionally biased region" description="Low complexity" evidence="1">
    <location>
        <begin position="84"/>
        <end position="100"/>
    </location>
</feature>